<protein>
    <submittedName>
        <fullName evidence="1">Uncharacterized protein</fullName>
    </submittedName>
</protein>
<dbReference type="GeneID" id="42809663"/>
<dbReference type="EMBL" id="CP006577">
    <property type="protein sequence ID" value="AIG96958.1"/>
    <property type="molecule type" value="Genomic_DNA"/>
</dbReference>
<dbReference type="RefSeq" id="WP_156029471.1">
    <property type="nucleotide sequence ID" value="NZ_CP006577.1"/>
</dbReference>
<gene>
    <name evidence="1" type="ORF">AFULGI_00001170</name>
</gene>
<proteinExistence type="predicted"/>
<dbReference type="Proteomes" id="UP000028501">
    <property type="component" value="Chromosome"/>
</dbReference>
<evidence type="ECO:0000313" key="1">
    <source>
        <dbReference type="EMBL" id="AIG96958.1"/>
    </source>
</evidence>
<evidence type="ECO:0000313" key="2">
    <source>
        <dbReference type="Proteomes" id="UP000028501"/>
    </source>
</evidence>
<dbReference type="HOGENOM" id="CLU_3093904_0_0_2"/>
<dbReference type="AlphaFoldDB" id="A0A075WHA7"/>
<dbReference type="KEGG" id="afg:AFULGI_00001170"/>
<reference evidence="1 2" key="1">
    <citation type="submission" date="2013-07" db="EMBL/GenBank/DDBJ databases">
        <title>Genome of Archaeoglobus fulgidus.</title>
        <authorList>
            <person name="Fiebig A."/>
            <person name="Birkeland N.-K."/>
        </authorList>
    </citation>
    <scope>NUCLEOTIDE SEQUENCE [LARGE SCALE GENOMIC DNA]</scope>
    <source>
        <strain evidence="1 2">DSM 8774</strain>
    </source>
</reference>
<sequence length="57" mass="6827">MGEIAKRMKNKWMSWSERGAKNLLNLLLRRYVERERYESFIGEMVGKGCMVEVKFQV</sequence>
<name>A0A075WHA7_ARCFL</name>
<organism evidence="1 2">
    <name type="scientific">Archaeoglobus fulgidus DSM 8774</name>
    <dbReference type="NCBI Taxonomy" id="1344584"/>
    <lineage>
        <taxon>Archaea</taxon>
        <taxon>Methanobacteriati</taxon>
        <taxon>Methanobacteriota</taxon>
        <taxon>Archaeoglobi</taxon>
        <taxon>Archaeoglobales</taxon>
        <taxon>Archaeoglobaceae</taxon>
        <taxon>Archaeoglobus</taxon>
    </lineage>
</organism>
<accession>A0A075WHA7</accession>